<proteinExistence type="predicted"/>
<dbReference type="Proteomes" id="UP000032458">
    <property type="component" value="Unassembled WGS sequence"/>
</dbReference>
<dbReference type="InterPro" id="IPR052016">
    <property type="entry name" value="Bact_Sigma-Reg"/>
</dbReference>
<dbReference type="Gene3D" id="3.60.40.10">
    <property type="entry name" value="PPM-type phosphatase domain"/>
    <property type="match status" value="1"/>
</dbReference>
<dbReference type="EMBL" id="JRKI01000017">
    <property type="protein sequence ID" value="KIZ17644.1"/>
    <property type="molecule type" value="Genomic_DNA"/>
</dbReference>
<feature type="domain" description="PPM-type phosphatase" evidence="3">
    <location>
        <begin position="129"/>
        <end position="366"/>
    </location>
</feature>
<name>A0A0D7CN20_9ACTN</name>
<evidence type="ECO:0000256" key="1">
    <source>
        <dbReference type="ARBA" id="ARBA00022801"/>
    </source>
</evidence>
<keyword evidence="5" id="KW-1185">Reference proteome</keyword>
<dbReference type="Pfam" id="PF07228">
    <property type="entry name" value="SpoIIE"/>
    <property type="match status" value="1"/>
</dbReference>
<reference evidence="4 5" key="1">
    <citation type="submission" date="2014-09" db="EMBL/GenBank/DDBJ databases">
        <title>Draft genome sequence of Streptomyces natalensis ATCC 27448, producer of the antifungal pimaricin.</title>
        <authorList>
            <person name="Mendes M.V."/>
            <person name="Beites T."/>
            <person name="Pires S."/>
            <person name="Santos C.L."/>
            <person name="Moradas-Ferreira P."/>
        </authorList>
    </citation>
    <scope>NUCLEOTIDE SEQUENCE [LARGE SCALE GENOMIC DNA]</scope>
    <source>
        <strain evidence="4 5">ATCC 27448</strain>
    </source>
</reference>
<feature type="region of interest" description="Disordered" evidence="2">
    <location>
        <begin position="370"/>
        <end position="396"/>
    </location>
</feature>
<protein>
    <submittedName>
        <fullName evidence="4">Protein phosphatase</fullName>
    </submittedName>
</protein>
<keyword evidence="1" id="KW-0378">Hydrolase</keyword>
<dbReference type="PANTHER" id="PTHR43156:SF2">
    <property type="entry name" value="STAGE II SPORULATION PROTEIN E"/>
    <property type="match status" value="1"/>
</dbReference>
<dbReference type="PATRIC" id="fig|1240678.4.peg.2447"/>
<evidence type="ECO:0000256" key="2">
    <source>
        <dbReference type="SAM" id="MobiDB-lite"/>
    </source>
</evidence>
<sequence>MRVRRAVVLVLPGVWVLGVVLWELCRPSSGQLLQLLAAAPAIACAGTGRRQCVLLGGVCALLAMLPFGAVEPAAPLGTRATTCGAILAVVGASYLTAGRRRRLLRELARSREVATATQRVLLRPLPSRIEGLTLAAGHLSASEGAVVGGDLYEVTATRHGVRAVIGDVRGHGLPALGSVAALLGSFREVVHDEPELTGVLRKLERSQRRQLCERADSGQAADGAAEEFVTLLLVEVAQDGAVTALNCGHPWPYRIGGGEPRPGPAVAPLASVEPLPPLGLFPLPDALPTVGCGRLGPGEALFLHTDGAADARNGAGEFFPLEHELAAAVRAAGGAPSLVVAGVREALLRHCGGRLTDDVALVVLRNDPARVPAQQPSPRTPTPVAVMPRGKRGSLR</sequence>
<dbReference type="InterPro" id="IPR036457">
    <property type="entry name" value="PPM-type-like_dom_sf"/>
</dbReference>
<dbReference type="AlphaFoldDB" id="A0A0D7CN20"/>
<dbReference type="InterPro" id="IPR001932">
    <property type="entry name" value="PPM-type_phosphatase-like_dom"/>
</dbReference>
<accession>A0A0D7CN20</accession>
<organism evidence="4 5">
    <name type="scientific">Streptomyces natalensis ATCC 27448</name>
    <dbReference type="NCBI Taxonomy" id="1240678"/>
    <lineage>
        <taxon>Bacteria</taxon>
        <taxon>Bacillati</taxon>
        <taxon>Actinomycetota</taxon>
        <taxon>Actinomycetes</taxon>
        <taxon>Kitasatosporales</taxon>
        <taxon>Streptomycetaceae</taxon>
        <taxon>Streptomyces</taxon>
    </lineage>
</organism>
<comment type="caution">
    <text evidence="4">The sequence shown here is derived from an EMBL/GenBank/DDBJ whole genome shotgun (WGS) entry which is preliminary data.</text>
</comment>
<dbReference type="PANTHER" id="PTHR43156">
    <property type="entry name" value="STAGE II SPORULATION PROTEIN E-RELATED"/>
    <property type="match status" value="1"/>
</dbReference>
<evidence type="ECO:0000313" key="5">
    <source>
        <dbReference type="Proteomes" id="UP000032458"/>
    </source>
</evidence>
<gene>
    <name evidence="4" type="ORF">SNA_11630</name>
</gene>
<dbReference type="GO" id="GO:0016791">
    <property type="term" value="F:phosphatase activity"/>
    <property type="evidence" value="ECO:0007669"/>
    <property type="project" value="TreeGrafter"/>
</dbReference>
<evidence type="ECO:0000313" key="4">
    <source>
        <dbReference type="EMBL" id="KIZ17644.1"/>
    </source>
</evidence>
<dbReference type="SMART" id="SM00331">
    <property type="entry name" value="PP2C_SIG"/>
    <property type="match status" value="1"/>
</dbReference>
<evidence type="ECO:0000259" key="3">
    <source>
        <dbReference type="SMART" id="SM00331"/>
    </source>
</evidence>